<proteinExistence type="predicted"/>
<evidence type="ECO:0008006" key="3">
    <source>
        <dbReference type="Google" id="ProtNLM"/>
    </source>
</evidence>
<name>A0A380VX23_ACTPL</name>
<dbReference type="OrthoDB" id="5675937at2"/>
<dbReference type="PROSITE" id="PS51257">
    <property type="entry name" value="PROKAR_LIPOPROTEIN"/>
    <property type="match status" value="1"/>
</dbReference>
<evidence type="ECO:0000313" key="2">
    <source>
        <dbReference type="Proteomes" id="UP000275510"/>
    </source>
</evidence>
<protein>
    <recommendedName>
        <fullName evidence="3">ABC transporter ATPase</fullName>
    </recommendedName>
</protein>
<evidence type="ECO:0000313" key="1">
    <source>
        <dbReference type="EMBL" id="VEJ16562.1"/>
    </source>
</evidence>
<dbReference type="AlphaFoldDB" id="A0A380VX23"/>
<dbReference type="Proteomes" id="UP000275510">
    <property type="component" value="Chromosome"/>
</dbReference>
<sequence length="181" mass="21011">MRWLFLAGFSLFLTACGLTQKQFDLPEKVDFQGKSYVKVTDNRIDEMRQLLYLPSDGKQDPEHWNTGILFFLDQNSQGNTLQQRVELRQAAFAQQNNTQSKIRIENQELRSEVIYPPTERFNDVLLEVSRGRNLQCGYGQIQYLDKRSVLTKKERNSTAYQASLLQLAQQLAAMPWLVTCK</sequence>
<accession>A0A380VX23</accession>
<organism evidence="1 2">
    <name type="scientific">Actinobacillus pleuropneumoniae</name>
    <name type="common">Haemophilus pleuropneumoniae</name>
    <dbReference type="NCBI Taxonomy" id="715"/>
    <lineage>
        <taxon>Bacteria</taxon>
        <taxon>Pseudomonadati</taxon>
        <taxon>Pseudomonadota</taxon>
        <taxon>Gammaproteobacteria</taxon>
        <taxon>Pasteurellales</taxon>
        <taxon>Pasteurellaceae</taxon>
        <taxon>Actinobacillus</taxon>
    </lineage>
</organism>
<gene>
    <name evidence="1" type="ORF">NCTC10976_00652</name>
</gene>
<dbReference type="EMBL" id="LR134515">
    <property type="protein sequence ID" value="VEJ16562.1"/>
    <property type="molecule type" value="Genomic_DNA"/>
</dbReference>
<reference evidence="1 2" key="1">
    <citation type="submission" date="2018-12" db="EMBL/GenBank/DDBJ databases">
        <authorList>
            <consortium name="Pathogen Informatics"/>
        </authorList>
    </citation>
    <scope>NUCLEOTIDE SEQUENCE [LARGE SCALE GENOMIC DNA]</scope>
    <source>
        <strain evidence="1 2">NCTC10976</strain>
    </source>
</reference>
<dbReference type="RefSeq" id="WP_005600731.1">
    <property type="nucleotide sequence ID" value="NZ_CBDBSX010000036.1"/>
</dbReference>